<gene>
    <name evidence="2" type="ORF">NTEN_LOCUS17044</name>
</gene>
<feature type="region of interest" description="Disordered" evidence="1">
    <location>
        <begin position="44"/>
        <end position="64"/>
    </location>
</feature>
<dbReference type="AlphaFoldDB" id="A0A6H5H4L7"/>
<reference evidence="2 3" key="1">
    <citation type="submission" date="2020-02" db="EMBL/GenBank/DDBJ databases">
        <authorList>
            <person name="Ferguson B K."/>
        </authorList>
    </citation>
    <scope>NUCLEOTIDE SEQUENCE [LARGE SCALE GENOMIC DNA]</scope>
</reference>
<name>A0A6H5H4L7_9HEMI</name>
<feature type="compositionally biased region" description="Low complexity" evidence="1">
    <location>
        <begin position="44"/>
        <end position="58"/>
    </location>
</feature>
<protein>
    <submittedName>
        <fullName evidence="2">Uncharacterized protein</fullName>
    </submittedName>
</protein>
<organism evidence="2 3">
    <name type="scientific">Nesidiocoris tenuis</name>
    <dbReference type="NCBI Taxonomy" id="355587"/>
    <lineage>
        <taxon>Eukaryota</taxon>
        <taxon>Metazoa</taxon>
        <taxon>Ecdysozoa</taxon>
        <taxon>Arthropoda</taxon>
        <taxon>Hexapoda</taxon>
        <taxon>Insecta</taxon>
        <taxon>Pterygota</taxon>
        <taxon>Neoptera</taxon>
        <taxon>Paraneoptera</taxon>
        <taxon>Hemiptera</taxon>
        <taxon>Heteroptera</taxon>
        <taxon>Panheteroptera</taxon>
        <taxon>Cimicomorpha</taxon>
        <taxon>Miridae</taxon>
        <taxon>Dicyphina</taxon>
        <taxon>Nesidiocoris</taxon>
    </lineage>
</organism>
<evidence type="ECO:0000313" key="3">
    <source>
        <dbReference type="Proteomes" id="UP000479000"/>
    </source>
</evidence>
<dbReference type="Proteomes" id="UP000479000">
    <property type="component" value="Unassembled WGS sequence"/>
</dbReference>
<feature type="non-terminal residue" evidence="2">
    <location>
        <position position="197"/>
    </location>
</feature>
<feature type="non-terminal residue" evidence="2">
    <location>
        <position position="1"/>
    </location>
</feature>
<proteinExistence type="predicted"/>
<sequence length="197" mass="21916">EGIPNYQPSTGARHRTFSERLVAPEGTFSLPSTAELCRTRSCLPSPASSSRVRASRFPSGPPQSYRLNWLEEPPRARNHCLFTVGPMKFDALVSVRTPTRDCSSLDPFTQFEPFQFYQPTSSYSNRLVINCHTGEVDSDLIQAPLDSNPLRLMTPTEPHSGTALDGPLTCSWRCGSIPSLEIDLRQLPTRQKLHALS</sequence>
<evidence type="ECO:0000313" key="2">
    <source>
        <dbReference type="EMBL" id="CAB0012283.1"/>
    </source>
</evidence>
<accession>A0A6H5H4L7</accession>
<keyword evidence="3" id="KW-1185">Reference proteome</keyword>
<dbReference type="EMBL" id="CADCXU010025174">
    <property type="protein sequence ID" value="CAB0012283.1"/>
    <property type="molecule type" value="Genomic_DNA"/>
</dbReference>
<evidence type="ECO:0000256" key="1">
    <source>
        <dbReference type="SAM" id="MobiDB-lite"/>
    </source>
</evidence>